<comment type="caution">
    <text evidence="2">The sequence shown here is derived from an EMBL/GenBank/DDBJ whole genome shotgun (WGS) entry which is preliminary data.</text>
</comment>
<dbReference type="Gene3D" id="1.20.120.520">
    <property type="entry name" value="nmb1532 protein domain like"/>
    <property type="match status" value="1"/>
</dbReference>
<accession>A0A2S8B197</accession>
<dbReference type="Pfam" id="PF01814">
    <property type="entry name" value="Hemerythrin"/>
    <property type="match status" value="1"/>
</dbReference>
<feature type="domain" description="Hemerythrin-like" evidence="1">
    <location>
        <begin position="7"/>
        <end position="136"/>
    </location>
</feature>
<proteinExistence type="predicted"/>
<evidence type="ECO:0000313" key="2">
    <source>
        <dbReference type="EMBL" id="PQM26117.1"/>
    </source>
</evidence>
<evidence type="ECO:0000313" key="3">
    <source>
        <dbReference type="Proteomes" id="UP000238954"/>
    </source>
</evidence>
<evidence type="ECO:0000259" key="1">
    <source>
        <dbReference type="Pfam" id="PF01814"/>
    </source>
</evidence>
<organism evidence="2 3">
    <name type="scientific">Sphingopyxis lindanitolerans</name>
    <dbReference type="NCBI Taxonomy" id="2054227"/>
    <lineage>
        <taxon>Bacteria</taxon>
        <taxon>Pseudomonadati</taxon>
        <taxon>Pseudomonadota</taxon>
        <taxon>Alphaproteobacteria</taxon>
        <taxon>Sphingomonadales</taxon>
        <taxon>Sphingomonadaceae</taxon>
        <taxon>Sphingopyxis</taxon>
    </lineage>
</organism>
<name>A0A2S8B197_9SPHN</name>
<dbReference type="InterPro" id="IPR012312">
    <property type="entry name" value="Hemerythrin-like"/>
</dbReference>
<sequence>MPRISEIARLRAEHAALVTLASFLTKMIAAPHPPRATELAAVRGLLRDTLTCHLKCEDWALYPRLKAKGDPDLIGLANAFVGEMGHIAADFAAYDARWTAEAVEARWSDFRAETADMLSALAMRIEREDKDLYPAAERLAAAGQTLPRRARSPT</sequence>
<dbReference type="EMBL" id="PHFW01000003">
    <property type="protein sequence ID" value="PQM26117.1"/>
    <property type="molecule type" value="Genomic_DNA"/>
</dbReference>
<dbReference type="AlphaFoldDB" id="A0A2S8B197"/>
<dbReference type="RefSeq" id="WP_105999497.1">
    <property type="nucleotide sequence ID" value="NZ_CM009578.1"/>
</dbReference>
<reference evidence="3" key="1">
    <citation type="submission" date="2017-11" db="EMBL/GenBank/DDBJ databases">
        <title>The complete genome sequence of Sphingopyxis pomeranensis sp. nov. strain WS5A3p.</title>
        <authorList>
            <person name="Kaminski M.A."/>
        </authorList>
    </citation>
    <scope>NUCLEOTIDE SEQUENCE [LARGE SCALE GENOMIC DNA]</scope>
    <source>
        <strain evidence="3">WS5A3p</strain>
    </source>
</reference>
<protein>
    <recommendedName>
        <fullName evidence="1">Hemerythrin-like domain-containing protein</fullName>
    </recommendedName>
</protein>
<keyword evidence="3" id="KW-1185">Reference proteome</keyword>
<dbReference type="OrthoDB" id="7203877at2"/>
<dbReference type="Proteomes" id="UP000238954">
    <property type="component" value="Chromosome"/>
</dbReference>
<gene>
    <name evidence="2" type="ORF">CVO77_13615</name>
</gene>